<evidence type="ECO:0000313" key="8">
    <source>
        <dbReference type="Proteomes" id="UP000232638"/>
    </source>
</evidence>
<evidence type="ECO:0000259" key="4">
    <source>
        <dbReference type="PROSITE" id="PS50113"/>
    </source>
</evidence>
<evidence type="ECO:0000313" key="7">
    <source>
        <dbReference type="EMBL" id="AUB81907.1"/>
    </source>
</evidence>
<dbReference type="Gene3D" id="3.30.70.270">
    <property type="match status" value="1"/>
</dbReference>
<dbReference type="Gene3D" id="3.20.20.450">
    <property type="entry name" value="EAL domain"/>
    <property type="match status" value="1"/>
</dbReference>
<dbReference type="CDD" id="cd01949">
    <property type="entry name" value="GGDEF"/>
    <property type="match status" value="1"/>
</dbReference>
<dbReference type="SMART" id="SM00267">
    <property type="entry name" value="GGDEF"/>
    <property type="match status" value="1"/>
</dbReference>
<reference evidence="7 8" key="1">
    <citation type="submission" date="2017-03" db="EMBL/GenBank/DDBJ databases">
        <title>Complete genome sequence of Candidatus 'Thiodictyon syntrophicum' sp. nov. strain Cad16T, a photolithoautotroph purple sulfur bacterium isolated from an alpine meromictic lake.</title>
        <authorList>
            <person name="Luedin S.M."/>
            <person name="Pothier J.F."/>
            <person name="Danza F."/>
            <person name="Storelli N."/>
            <person name="Wittwer M."/>
            <person name="Tonolla M."/>
        </authorList>
    </citation>
    <scope>NUCLEOTIDE SEQUENCE [LARGE SCALE GENOMIC DNA]</scope>
    <source>
        <strain evidence="7 8">Cad16T</strain>
    </source>
</reference>
<comment type="cofactor">
    <cofactor evidence="1">
        <name>Mg(2+)</name>
        <dbReference type="ChEBI" id="CHEBI:18420"/>
    </cofactor>
</comment>
<feature type="domain" description="PAC" evidence="4">
    <location>
        <begin position="795"/>
        <end position="847"/>
    </location>
</feature>
<evidence type="ECO:0000256" key="2">
    <source>
        <dbReference type="SAM" id="Phobius"/>
    </source>
</evidence>
<keyword evidence="2" id="KW-0812">Transmembrane</keyword>
<feature type="domain" description="PAC" evidence="4">
    <location>
        <begin position="917"/>
        <end position="969"/>
    </location>
</feature>
<dbReference type="CDD" id="cd00130">
    <property type="entry name" value="PAS"/>
    <property type="match status" value="5"/>
</dbReference>
<feature type="domain" description="GGDEF" evidence="6">
    <location>
        <begin position="1001"/>
        <end position="1135"/>
    </location>
</feature>
<keyword evidence="8" id="KW-1185">Reference proteome</keyword>
<dbReference type="Gene3D" id="2.10.70.100">
    <property type="match status" value="1"/>
</dbReference>
<dbReference type="InterPro" id="IPR029016">
    <property type="entry name" value="GAF-like_dom_sf"/>
</dbReference>
<feature type="domain" description="PAS" evidence="3">
    <location>
        <begin position="190"/>
        <end position="248"/>
    </location>
</feature>
<dbReference type="InterPro" id="IPR052155">
    <property type="entry name" value="Biofilm_reg_signaling"/>
</dbReference>
<dbReference type="EMBL" id="CP020370">
    <property type="protein sequence ID" value="AUB81907.1"/>
    <property type="molecule type" value="Genomic_DNA"/>
</dbReference>
<feature type="domain" description="EAL" evidence="5">
    <location>
        <begin position="1144"/>
        <end position="1397"/>
    </location>
</feature>
<dbReference type="PANTHER" id="PTHR44757:SF2">
    <property type="entry name" value="BIOFILM ARCHITECTURE MAINTENANCE PROTEIN MBAA"/>
    <property type="match status" value="1"/>
</dbReference>
<dbReference type="Pfam" id="PF00563">
    <property type="entry name" value="EAL"/>
    <property type="match status" value="1"/>
</dbReference>
<dbReference type="SUPFAM" id="SSF55073">
    <property type="entry name" value="Nucleotide cyclase"/>
    <property type="match status" value="1"/>
</dbReference>
<feature type="transmembrane region" description="Helical" evidence="2">
    <location>
        <begin position="158"/>
        <end position="178"/>
    </location>
</feature>
<evidence type="ECO:0000259" key="5">
    <source>
        <dbReference type="PROSITE" id="PS50883"/>
    </source>
</evidence>
<dbReference type="InterPro" id="IPR035919">
    <property type="entry name" value="EAL_sf"/>
</dbReference>
<dbReference type="SUPFAM" id="SSF55781">
    <property type="entry name" value="GAF domain-like"/>
    <property type="match status" value="1"/>
</dbReference>
<dbReference type="KEGG" id="tsy:THSYN_13700"/>
<dbReference type="SMART" id="SM00065">
    <property type="entry name" value="GAF"/>
    <property type="match status" value="1"/>
</dbReference>
<dbReference type="Proteomes" id="UP000232638">
    <property type="component" value="Chromosome"/>
</dbReference>
<dbReference type="InterPro" id="IPR000160">
    <property type="entry name" value="GGDEF_dom"/>
</dbReference>
<dbReference type="NCBIfam" id="TIGR00254">
    <property type="entry name" value="GGDEF"/>
    <property type="match status" value="1"/>
</dbReference>
<dbReference type="PROSITE" id="PS50113">
    <property type="entry name" value="PAC"/>
    <property type="match status" value="4"/>
</dbReference>
<gene>
    <name evidence="7" type="ORF">THSYN_13700</name>
</gene>
<dbReference type="PROSITE" id="PS50887">
    <property type="entry name" value="GGDEF"/>
    <property type="match status" value="1"/>
</dbReference>
<dbReference type="PROSITE" id="PS50112">
    <property type="entry name" value="PAS"/>
    <property type="match status" value="4"/>
</dbReference>
<keyword evidence="2" id="KW-1133">Transmembrane helix</keyword>
<feature type="domain" description="PAS" evidence="3">
    <location>
        <begin position="722"/>
        <end position="792"/>
    </location>
</feature>
<dbReference type="PANTHER" id="PTHR44757">
    <property type="entry name" value="DIGUANYLATE CYCLASE DGCP"/>
    <property type="match status" value="1"/>
</dbReference>
<dbReference type="FunFam" id="3.30.70.270:FF:000001">
    <property type="entry name" value="Diguanylate cyclase domain protein"/>
    <property type="match status" value="1"/>
</dbReference>
<dbReference type="CDD" id="cd01948">
    <property type="entry name" value="EAL"/>
    <property type="match status" value="1"/>
</dbReference>
<dbReference type="Gene3D" id="3.30.450.40">
    <property type="match status" value="1"/>
</dbReference>
<feature type="domain" description="PAS" evidence="3">
    <location>
        <begin position="441"/>
        <end position="511"/>
    </location>
</feature>
<dbReference type="InterPro" id="IPR013655">
    <property type="entry name" value="PAS_fold_3"/>
</dbReference>
<dbReference type="PROSITE" id="PS50883">
    <property type="entry name" value="EAL"/>
    <property type="match status" value="1"/>
</dbReference>
<keyword evidence="2" id="KW-0472">Membrane</keyword>
<dbReference type="Pfam" id="PF00990">
    <property type="entry name" value="GGDEF"/>
    <property type="match status" value="1"/>
</dbReference>
<name>A0A2K8U8M5_9GAMM</name>
<dbReference type="FunFam" id="3.30.450.20:FF:000099">
    <property type="entry name" value="Sensory box sensor histidine kinase"/>
    <property type="match status" value="2"/>
</dbReference>
<dbReference type="SUPFAM" id="SSF141868">
    <property type="entry name" value="EAL domain-like"/>
    <property type="match status" value="1"/>
</dbReference>
<dbReference type="InterPro" id="IPR001633">
    <property type="entry name" value="EAL_dom"/>
</dbReference>
<feature type="domain" description="PAS" evidence="3">
    <location>
        <begin position="841"/>
        <end position="890"/>
    </location>
</feature>
<dbReference type="SMART" id="SM00086">
    <property type="entry name" value="PAC"/>
    <property type="match status" value="5"/>
</dbReference>
<feature type="domain" description="PAC" evidence="4">
    <location>
        <begin position="514"/>
        <end position="566"/>
    </location>
</feature>
<dbReference type="InterPro" id="IPR003018">
    <property type="entry name" value="GAF"/>
</dbReference>
<evidence type="ECO:0000259" key="3">
    <source>
        <dbReference type="PROSITE" id="PS50112"/>
    </source>
</evidence>
<dbReference type="InterPro" id="IPR000700">
    <property type="entry name" value="PAS-assoc_C"/>
</dbReference>
<dbReference type="Pfam" id="PF08447">
    <property type="entry name" value="PAS_3"/>
    <property type="match status" value="3"/>
</dbReference>
<organism evidence="7 8">
    <name type="scientific">Candidatus Thiodictyon syntrophicum</name>
    <dbReference type="NCBI Taxonomy" id="1166950"/>
    <lineage>
        <taxon>Bacteria</taxon>
        <taxon>Pseudomonadati</taxon>
        <taxon>Pseudomonadota</taxon>
        <taxon>Gammaproteobacteria</taxon>
        <taxon>Chromatiales</taxon>
        <taxon>Chromatiaceae</taxon>
        <taxon>Thiodictyon</taxon>
    </lineage>
</organism>
<dbReference type="InterPro" id="IPR001610">
    <property type="entry name" value="PAC"/>
</dbReference>
<dbReference type="InterPro" id="IPR043128">
    <property type="entry name" value="Rev_trsase/Diguanyl_cyclase"/>
</dbReference>
<protein>
    <recommendedName>
        <fullName evidence="9">PAS domain S-box protein</fullName>
    </recommendedName>
</protein>
<proteinExistence type="predicted"/>
<sequence length="1422" mass="157033">MLLRRLHPAPGVDHLGAARALRLDQPGVRLRQVDMIEIVDGRPDERLAEDRHAMLPARFADHRHMSRSSRPMSVLLGRPRGSVPTIAAWGVALLCLLAPADARCDAPRPLPAGSESGVPPADVGRHALADRGFTSDRALAEKLPAALGREPSPFPLKLSAWLGGGLGVMLMLFGSWVWTRRRGRERLRVSETRFRDFFEKTSSVMLLIDPAGGAIIAANQAAVRYYGYPPQDLVGMLISAINTLPPDEVALERQRALREERNYFNFRHRIATGEVRDVEVFSTPVGVSGKPLLFSVIHDITDRKQQEIALREANARLTLAQSAAQAGVWDWDIVSGKLSWSDEFFHLLDLDPATTPASFDTWRSALHPADLAAAEARIDDAIRDHVPLVNEYRIIPGAGKSRWIYARGDTTYDAQGQPLRMIGICIDISARKQMEEALRDSEERFRTLAALAPVGIYLASPTGNCLYANQRWCEMAGMAPTQALGNGWLSALHPADRASVAAHWQGTVASGERWEQEYRLRTPGGIITWVQGLATPQRDVTGTIVKYIGISLDITERKQAGDVQAFLARTSGRSREETFFHALARYLAETLDMFYVCIDRLEGDGLTARTLAVWCDGHFEDDLSYALKDTPCGDVVGKQVCCFAAGVCQSFPRDQVLQDLGAESYIGTTLWSHDGRPIGLIAVIGRQPLRNRPFAESALKLVALRAAGELERLLAEESLHASEEKFHILAESLPQIVWMTRADGWNIYFNQQWVDYTGLTLEESYGHGWNLPFHPDDQQRSWEAWQHAVQTDGRYSLECRLRRADGVYRWWLIRGASLHAANGQVINWFGTCTDIQDLKESEAQLRLAANVFTHASEGIMITAADGTIIDVNDAFSHITGYRRDEVLGQTPRLLSDPCQGPAFYAELWRNLIAHGQWRGELWNRRKNGEVYAVMETISAVPDAQGQPQQFVALFSDITPIKEHERALERVAHYDALTGLPNRVLLADRLQQAMAQAQRHAHPVAVVLLDLDGFKVINDLHGHDAGDQFLIAAAARMRQTLRESDTFARLGGDEFVAVLPDLADTQAGVPMITRLLAAAAQPVQAGDLVLQVSASLGVTFYPQADDIDAEQLLRQADQAMYQAKLAGKGRYHFFDAEHDRRLRGHHEGLERLHQALMAHEFVLYYQPKVNMRSGTVSGAEALVRWQHPQRGLLPPGVFLPLIEDHPLAVDLGEWVIDTALTQIERWQAGGLALPVSVNVGARQLQQAGFPDRLRTILAAHPAVPPGHLELEVLETSALELAGAAQAIDACRELGVTFALDDFGTGYSSLTYLRRLRVARIKIDQSFVRGMLDDADDLAIVEGVLGLAAAFRRQVIAEGVETVAQGTRLLQLGCELAQGYGIAHPMPAADLPGWSAAWRPDPAWVDVAAVSRNAVPWTGSGTSP</sequence>
<dbReference type="InterPro" id="IPR035965">
    <property type="entry name" value="PAS-like_dom_sf"/>
</dbReference>
<dbReference type="Pfam" id="PF13426">
    <property type="entry name" value="PAS_9"/>
    <property type="match status" value="2"/>
</dbReference>
<dbReference type="NCBIfam" id="TIGR00229">
    <property type="entry name" value="sensory_box"/>
    <property type="match status" value="5"/>
</dbReference>
<dbReference type="SMART" id="SM00052">
    <property type="entry name" value="EAL"/>
    <property type="match status" value="1"/>
</dbReference>
<evidence type="ECO:0008006" key="9">
    <source>
        <dbReference type="Google" id="ProtNLM"/>
    </source>
</evidence>
<dbReference type="SUPFAM" id="SSF55785">
    <property type="entry name" value="PYP-like sensor domain (PAS domain)"/>
    <property type="match status" value="5"/>
</dbReference>
<dbReference type="InterPro" id="IPR029787">
    <property type="entry name" value="Nucleotide_cyclase"/>
</dbReference>
<evidence type="ECO:0000259" key="6">
    <source>
        <dbReference type="PROSITE" id="PS50887"/>
    </source>
</evidence>
<feature type="domain" description="PAC" evidence="4">
    <location>
        <begin position="388"/>
        <end position="440"/>
    </location>
</feature>
<dbReference type="GO" id="GO:0003824">
    <property type="term" value="F:catalytic activity"/>
    <property type="evidence" value="ECO:0007669"/>
    <property type="project" value="UniProtKB-ARBA"/>
</dbReference>
<evidence type="ECO:0000256" key="1">
    <source>
        <dbReference type="ARBA" id="ARBA00001946"/>
    </source>
</evidence>
<accession>A0A2K8U8M5</accession>
<dbReference type="InterPro" id="IPR000014">
    <property type="entry name" value="PAS"/>
</dbReference>
<dbReference type="Gene3D" id="3.30.450.20">
    <property type="entry name" value="PAS domain"/>
    <property type="match status" value="5"/>
</dbReference>
<dbReference type="SMART" id="SM00091">
    <property type="entry name" value="PAS"/>
    <property type="match status" value="5"/>
</dbReference>